<sequence length="112" mass="12433">MDRSMTGATSEDECLSRVTRRTMLWRRARQIGLCDGGEEEQERRRMSQMRSTRVCNCTLKCCPALSNHGPPNTSHARAHLSRVSTVLACSPITVLLKLCIAGNLPGVFRSSL</sequence>
<reference evidence="1" key="1">
    <citation type="journal article" date="2020" name="Stud. Mycol.">
        <title>101 Dothideomycetes genomes: a test case for predicting lifestyles and emergence of pathogens.</title>
        <authorList>
            <person name="Haridas S."/>
            <person name="Albert R."/>
            <person name="Binder M."/>
            <person name="Bloem J."/>
            <person name="Labutti K."/>
            <person name="Salamov A."/>
            <person name="Andreopoulos B."/>
            <person name="Baker S."/>
            <person name="Barry K."/>
            <person name="Bills G."/>
            <person name="Bluhm B."/>
            <person name="Cannon C."/>
            <person name="Castanera R."/>
            <person name="Culley D."/>
            <person name="Daum C."/>
            <person name="Ezra D."/>
            <person name="Gonzalez J."/>
            <person name="Henrissat B."/>
            <person name="Kuo A."/>
            <person name="Liang C."/>
            <person name="Lipzen A."/>
            <person name="Lutzoni F."/>
            <person name="Magnuson J."/>
            <person name="Mondo S."/>
            <person name="Nolan M."/>
            <person name="Ohm R."/>
            <person name="Pangilinan J."/>
            <person name="Park H.-J."/>
            <person name="Ramirez L."/>
            <person name="Alfaro M."/>
            <person name="Sun H."/>
            <person name="Tritt A."/>
            <person name="Yoshinaga Y."/>
            <person name="Zwiers L.-H."/>
            <person name="Turgeon B."/>
            <person name="Goodwin S."/>
            <person name="Spatafora J."/>
            <person name="Crous P."/>
            <person name="Grigoriev I."/>
        </authorList>
    </citation>
    <scope>NUCLEOTIDE SEQUENCE</scope>
    <source>
        <strain evidence="1">CBS 107.79</strain>
    </source>
</reference>
<dbReference type="EMBL" id="ML976657">
    <property type="protein sequence ID" value="KAF1979868.1"/>
    <property type="molecule type" value="Genomic_DNA"/>
</dbReference>
<evidence type="ECO:0000313" key="2">
    <source>
        <dbReference type="Proteomes" id="UP000800036"/>
    </source>
</evidence>
<organism evidence="1 2">
    <name type="scientific">Bimuria novae-zelandiae CBS 107.79</name>
    <dbReference type="NCBI Taxonomy" id="1447943"/>
    <lineage>
        <taxon>Eukaryota</taxon>
        <taxon>Fungi</taxon>
        <taxon>Dikarya</taxon>
        <taxon>Ascomycota</taxon>
        <taxon>Pezizomycotina</taxon>
        <taxon>Dothideomycetes</taxon>
        <taxon>Pleosporomycetidae</taxon>
        <taxon>Pleosporales</taxon>
        <taxon>Massarineae</taxon>
        <taxon>Didymosphaeriaceae</taxon>
        <taxon>Bimuria</taxon>
    </lineage>
</organism>
<protein>
    <submittedName>
        <fullName evidence="1">Uncharacterized protein</fullName>
    </submittedName>
</protein>
<name>A0A6A5VT05_9PLEO</name>
<gene>
    <name evidence="1" type="ORF">BU23DRAFT_107604</name>
</gene>
<dbReference type="Proteomes" id="UP000800036">
    <property type="component" value="Unassembled WGS sequence"/>
</dbReference>
<dbReference type="AlphaFoldDB" id="A0A6A5VT05"/>
<proteinExistence type="predicted"/>
<keyword evidence="2" id="KW-1185">Reference proteome</keyword>
<accession>A0A6A5VT05</accession>
<evidence type="ECO:0000313" key="1">
    <source>
        <dbReference type="EMBL" id="KAF1979868.1"/>
    </source>
</evidence>